<dbReference type="PROSITE" id="PS50928">
    <property type="entry name" value="ABC_TM1"/>
    <property type="match status" value="1"/>
</dbReference>
<dbReference type="GO" id="GO:0005886">
    <property type="term" value="C:plasma membrane"/>
    <property type="evidence" value="ECO:0007669"/>
    <property type="project" value="UniProtKB-SubCell"/>
</dbReference>
<dbReference type="InterPro" id="IPR035906">
    <property type="entry name" value="MetI-like_sf"/>
</dbReference>
<feature type="transmembrane region" description="Helical" evidence="9">
    <location>
        <begin position="85"/>
        <end position="111"/>
    </location>
</feature>
<protein>
    <recommendedName>
        <fullName evidence="9">Phosphate transport system permease protein PstA</fullName>
    </recommendedName>
</protein>
<evidence type="ECO:0000256" key="3">
    <source>
        <dbReference type="ARBA" id="ARBA00022448"/>
    </source>
</evidence>
<dbReference type="OrthoDB" id="9807065at2"/>
<dbReference type="GO" id="GO:0035435">
    <property type="term" value="P:phosphate ion transmembrane transport"/>
    <property type="evidence" value="ECO:0007669"/>
    <property type="project" value="InterPro"/>
</dbReference>
<dbReference type="AlphaFoldDB" id="A0A1U7IP02"/>
<feature type="transmembrane region" description="Helical" evidence="9">
    <location>
        <begin position="28"/>
        <end position="55"/>
    </location>
</feature>
<dbReference type="NCBIfam" id="TIGR00974">
    <property type="entry name" value="3a0107s02c"/>
    <property type="match status" value="1"/>
</dbReference>
<proteinExistence type="inferred from homology"/>
<feature type="transmembrane region" description="Helical" evidence="9">
    <location>
        <begin position="158"/>
        <end position="176"/>
    </location>
</feature>
<sequence>MSRSYREQNSSFDDGSDLLRANFSPRTLFNNIMTGVAFLLAAMAVIPLFAVLIYVTTQGITSITPSVFVELPPPPMVEGGGFGNAILGTILMVGIGALISVPFGVMASIYLTEFSTGKVSRWVRFATNILSGVPSIIAGVFAYAAVVLTFTAFGWGSYSPIAGGISLAVLMLPIIVRTTDEALQLVPKDVRQAAVGLGATKFQTVWGVVLPAAVPAIVTGTTLGVARAAGETAPLLFTALFSQFWPQLWPPEAFLQPTASLAVLVYNFAIVPFQNQQQLAWAASLILVLLVLITSIITRYVTSRKA</sequence>
<feature type="transmembrane region" description="Helical" evidence="9">
    <location>
        <begin position="123"/>
        <end position="146"/>
    </location>
</feature>
<feature type="transmembrane region" description="Helical" evidence="9">
    <location>
        <begin position="279"/>
        <end position="301"/>
    </location>
</feature>
<dbReference type="GO" id="GO:0005315">
    <property type="term" value="F:phosphate transmembrane transporter activity"/>
    <property type="evidence" value="ECO:0007669"/>
    <property type="project" value="InterPro"/>
</dbReference>
<gene>
    <name evidence="11" type="ORF">NIES2119_07835</name>
</gene>
<dbReference type="Pfam" id="PF00528">
    <property type="entry name" value="BPD_transp_1"/>
    <property type="match status" value="1"/>
</dbReference>
<evidence type="ECO:0000256" key="1">
    <source>
        <dbReference type="ARBA" id="ARBA00004651"/>
    </source>
</evidence>
<keyword evidence="6 9" id="KW-0812">Transmembrane</keyword>
<evidence type="ECO:0000259" key="10">
    <source>
        <dbReference type="PROSITE" id="PS50928"/>
    </source>
</evidence>
<reference evidence="11 12" key="1">
    <citation type="submission" date="2016-11" db="EMBL/GenBank/DDBJ databases">
        <title>Draft Genome Sequences of Nine Cyanobacterial Strains from Diverse Habitats.</title>
        <authorList>
            <person name="Zhu T."/>
            <person name="Hou S."/>
            <person name="Lu X."/>
            <person name="Hess W.R."/>
        </authorList>
    </citation>
    <scope>NUCLEOTIDE SEQUENCE [LARGE SCALE GENOMIC DNA]</scope>
    <source>
        <strain evidence="11 12">IAM M-71</strain>
    </source>
</reference>
<evidence type="ECO:0000256" key="7">
    <source>
        <dbReference type="ARBA" id="ARBA00022989"/>
    </source>
</evidence>
<dbReference type="InterPro" id="IPR000515">
    <property type="entry name" value="MetI-like"/>
</dbReference>
<keyword evidence="7 9" id="KW-1133">Transmembrane helix</keyword>
<comment type="similarity">
    <text evidence="2 9">Belongs to the binding-protein-dependent transport system permease family. CysTW subfamily.</text>
</comment>
<evidence type="ECO:0000256" key="4">
    <source>
        <dbReference type="ARBA" id="ARBA00022475"/>
    </source>
</evidence>
<evidence type="ECO:0000256" key="9">
    <source>
        <dbReference type="RuleBase" id="RU363043"/>
    </source>
</evidence>
<dbReference type="InterPro" id="IPR005672">
    <property type="entry name" value="Phosphate_PstA"/>
</dbReference>
<accession>A0A1U7IP02</accession>
<dbReference type="PANTHER" id="PTHR42922:SF1">
    <property type="entry name" value="PHOSPHATE TRANSPORT SYSTEM PERMEASE PROTEIN PSTA"/>
    <property type="match status" value="1"/>
</dbReference>
<dbReference type="CDD" id="cd06261">
    <property type="entry name" value="TM_PBP2"/>
    <property type="match status" value="1"/>
</dbReference>
<keyword evidence="8 9" id="KW-0472">Membrane</keyword>
<dbReference type="Gene3D" id="1.10.3720.10">
    <property type="entry name" value="MetI-like"/>
    <property type="match status" value="1"/>
</dbReference>
<comment type="subcellular location">
    <subcellularLocation>
        <location evidence="1 9">Cell membrane</location>
        <topology evidence="1 9">Multi-pass membrane protein</topology>
    </subcellularLocation>
</comment>
<evidence type="ECO:0000313" key="12">
    <source>
        <dbReference type="Proteomes" id="UP000185860"/>
    </source>
</evidence>
<comment type="caution">
    <text evidence="11">The sequence shown here is derived from an EMBL/GenBank/DDBJ whole genome shotgun (WGS) entry which is preliminary data.</text>
</comment>
<evidence type="ECO:0000256" key="2">
    <source>
        <dbReference type="ARBA" id="ARBA00007069"/>
    </source>
</evidence>
<dbReference type="PANTHER" id="PTHR42922">
    <property type="entry name" value="PHOSPHATE TRANSPORT SYSTEM PERMEASE PROTEIN PSTA"/>
    <property type="match status" value="1"/>
</dbReference>
<organism evidence="11 12">
    <name type="scientific">[Phormidium ambiguum] IAM M-71</name>
    <dbReference type="NCBI Taxonomy" id="454136"/>
    <lineage>
        <taxon>Bacteria</taxon>
        <taxon>Bacillati</taxon>
        <taxon>Cyanobacteriota</taxon>
        <taxon>Cyanophyceae</taxon>
        <taxon>Oscillatoriophycideae</taxon>
        <taxon>Aerosakkonematales</taxon>
        <taxon>Aerosakkonemataceae</taxon>
        <taxon>Floridanema</taxon>
    </lineage>
</organism>
<keyword evidence="3" id="KW-0813">Transport</keyword>
<dbReference type="EMBL" id="MRCE01000006">
    <property type="protein sequence ID" value="OKH39036.1"/>
    <property type="molecule type" value="Genomic_DNA"/>
</dbReference>
<dbReference type="InterPro" id="IPR051408">
    <property type="entry name" value="Phosphate_transprt_permease"/>
</dbReference>
<name>A0A1U7IP02_9CYAN</name>
<dbReference type="STRING" id="454136.NIES2119_07835"/>
<dbReference type="Proteomes" id="UP000185860">
    <property type="component" value="Unassembled WGS sequence"/>
</dbReference>
<keyword evidence="5" id="KW-0592">Phosphate transport</keyword>
<evidence type="ECO:0000256" key="8">
    <source>
        <dbReference type="ARBA" id="ARBA00023136"/>
    </source>
</evidence>
<keyword evidence="4 9" id="KW-1003">Cell membrane</keyword>
<evidence type="ECO:0000313" key="11">
    <source>
        <dbReference type="EMBL" id="OKH39036.1"/>
    </source>
</evidence>
<feature type="domain" description="ABC transmembrane type-1" evidence="10">
    <location>
        <begin position="86"/>
        <end position="298"/>
    </location>
</feature>
<dbReference type="RefSeq" id="WP_073592898.1">
    <property type="nucleotide sequence ID" value="NZ_MRCE01000006.1"/>
</dbReference>
<evidence type="ECO:0000256" key="5">
    <source>
        <dbReference type="ARBA" id="ARBA00022592"/>
    </source>
</evidence>
<evidence type="ECO:0000256" key="6">
    <source>
        <dbReference type="ARBA" id="ARBA00022692"/>
    </source>
</evidence>
<dbReference type="SUPFAM" id="SSF161098">
    <property type="entry name" value="MetI-like"/>
    <property type="match status" value="1"/>
</dbReference>
<feature type="transmembrane region" description="Helical" evidence="9">
    <location>
        <begin position="253"/>
        <end position="273"/>
    </location>
</feature>